<evidence type="ECO:0000256" key="1">
    <source>
        <dbReference type="SAM" id="Phobius"/>
    </source>
</evidence>
<sequence length="126" mass="12853">MLQSAFVVAFGGPLLGGGMAVLVLGLVEKAYLGYAVALSVVLLLVSGTAIFVTTANSSVLIPQLLRTPHVPGIAERGLGMNALEYGVSYGLPFGLAGAAAGYAAGWVCRRFAPRTAPILSPLRLAP</sequence>
<organism evidence="2 3">
    <name type="scientific">Amycolatopsis rubida</name>
    <dbReference type="NCBI Taxonomy" id="112413"/>
    <lineage>
        <taxon>Bacteria</taxon>
        <taxon>Bacillati</taxon>
        <taxon>Actinomycetota</taxon>
        <taxon>Actinomycetes</taxon>
        <taxon>Pseudonocardiales</taxon>
        <taxon>Pseudonocardiaceae</taxon>
        <taxon>Amycolatopsis</taxon>
    </lineage>
</organism>
<feature type="transmembrane region" description="Helical" evidence="1">
    <location>
        <begin position="89"/>
        <end position="108"/>
    </location>
</feature>
<evidence type="ECO:0008006" key="4">
    <source>
        <dbReference type="Google" id="ProtNLM"/>
    </source>
</evidence>
<reference evidence="2 3" key="1">
    <citation type="submission" date="2020-01" db="EMBL/GenBank/DDBJ databases">
        <title>Insect and environment-associated Actinomycetes.</title>
        <authorList>
            <person name="Currrie C."/>
            <person name="Chevrette M."/>
            <person name="Carlson C."/>
            <person name="Stubbendieck R."/>
            <person name="Wendt-Pienkowski E."/>
        </authorList>
    </citation>
    <scope>NUCLEOTIDE SEQUENCE [LARGE SCALE GENOMIC DNA]</scope>
    <source>
        <strain evidence="2 3">SID8386</strain>
    </source>
</reference>
<protein>
    <recommendedName>
        <fullName evidence="4">Major facilitator superfamily (MFS) profile domain-containing protein</fullName>
    </recommendedName>
</protein>
<keyword evidence="1" id="KW-1133">Transmembrane helix</keyword>
<proteinExistence type="predicted"/>
<feature type="transmembrane region" description="Helical" evidence="1">
    <location>
        <begin position="34"/>
        <end position="55"/>
    </location>
</feature>
<keyword evidence="3" id="KW-1185">Reference proteome</keyword>
<evidence type="ECO:0000313" key="3">
    <source>
        <dbReference type="Proteomes" id="UP000470404"/>
    </source>
</evidence>
<keyword evidence="1" id="KW-0472">Membrane</keyword>
<accession>A0ABX0BUP5</accession>
<dbReference type="EMBL" id="JAAGNC010000124">
    <property type="protein sequence ID" value="NEC58643.1"/>
    <property type="molecule type" value="Genomic_DNA"/>
</dbReference>
<feature type="transmembrane region" description="Helical" evidence="1">
    <location>
        <begin position="6"/>
        <end position="27"/>
    </location>
</feature>
<evidence type="ECO:0000313" key="2">
    <source>
        <dbReference type="EMBL" id="NEC58643.1"/>
    </source>
</evidence>
<gene>
    <name evidence="2" type="ORF">G3I59_24330</name>
</gene>
<name>A0ABX0BUP5_9PSEU</name>
<keyword evidence="1" id="KW-0812">Transmembrane</keyword>
<dbReference type="Proteomes" id="UP000470404">
    <property type="component" value="Unassembled WGS sequence"/>
</dbReference>
<comment type="caution">
    <text evidence="2">The sequence shown here is derived from an EMBL/GenBank/DDBJ whole genome shotgun (WGS) entry which is preliminary data.</text>
</comment>
<dbReference type="RefSeq" id="WP_067591527.1">
    <property type="nucleotide sequence ID" value="NZ_JAAGNC010000124.1"/>
</dbReference>